<dbReference type="KEGG" id="hro:HELRODRAFT_190477"/>
<dbReference type="InterPro" id="IPR051851">
    <property type="entry name" value="EFR3_Homologs"/>
</dbReference>
<proteinExistence type="inferred from homology"/>
<dbReference type="PANTHER" id="PTHR12444:SF8">
    <property type="entry name" value="PROTEIN EFR3 HOMOLOG CMP44E"/>
    <property type="match status" value="1"/>
</dbReference>
<dbReference type="AlphaFoldDB" id="T1FS07"/>
<feature type="domain" description="Squalene epoxidase" evidence="3">
    <location>
        <begin position="928"/>
        <end position="1134"/>
    </location>
</feature>
<evidence type="ECO:0000256" key="1">
    <source>
        <dbReference type="ARBA" id="ARBA00010216"/>
    </source>
</evidence>
<dbReference type="EMBL" id="AMQM01002955">
    <property type="status" value="NOT_ANNOTATED_CDS"/>
    <property type="molecule type" value="Genomic_DNA"/>
</dbReference>
<dbReference type="EnsemblMetazoa" id="HelroT190477">
    <property type="protein sequence ID" value="HelroP190477"/>
    <property type="gene ID" value="HelroG190477"/>
</dbReference>
<dbReference type="Gene3D" id="3.50.50.60">
    <property type="entry name" value="FAD/NAD(P)-binding domain"/>
    <property type="match status" value="1"/>
</dbReference>
<evidence type="ECO:0000256" key="2">
    <source>
        <dbReference type="SAM" id="MobiDB-lite"/>
    </source>
</evidence>
<reference evidence="5" key="3">
    <citation type="submission" date="2015-06" db="UniProtKB">
        <authorList>
            <consortium name="EnsemblMetazoa"/>
        </authorList>
    </citation>
    <scope>IDENTIFICATION</scope>
</reference>
<dbReference type="GO" id="GO:0004506">
    <property type="term" value="F:squalene monooxygenase activity"/>
    <property type="evidence" value="ECO:0007669"/>
    <property type="project" value="InterPro"/>
</dbReference>
<dbReference type="eggNOG" id="KOG1298">
    <property type="taxonomic scope" value="Eukaryota"/>
</dbReference>
<dbReference type="GO" id="GO:0072659">
    <property type="term" value="P:protein localization to plasma membrane"/>
    <property type="evidence" value="ECO:0000318"/>
    <property type="project" value="GO_Central"/>
</dbReference>
<evidence type="ECO:0000313" key="4">
    <source>
        <dbReference type="EMBL" id="ESO09368.1"/>
    </source>
</evidence>
<accession>T1FS07</accession>
<reference evidence="4 6" key="2">
    <citation type="journal article" date="2013" name="Nature">
        <title>Insights into bilaterian evolution from three spiralian genomes.</title>
        <authorList>
            <person name="Simakov O."/>
            <person name="Marletaz F."/>
            <person name="Cho S.J."/>
            <person name="Edsinger-Gonzales E."/>
            <person name="Havlak P."/>
            <person name="Hellsten U."/>
            <person name="Kuo D.H."/>
            <person name="Larsson T."/>
            <person name="Lv J."/>
            <person name="Arendt D."/>
            <person name="Savage R."/>
            <person name="Osoegawa K."/>
            <person name="de Jong P."/>
            <person name="Grimwood J."/>
            <person name="Chapman J.A."/>
            <person name="Shapiro H."/>
            <person name="Aerts A."/>
            <person name="Otillar R.P."/>
            <person name="Terry A.Y."/>
            <person name="Boore J.L."/>
            <person name="Grigoriev I.V."/>
            <person name="Lindberg D.R."/>
            <person name="Seaver E.C."/>
            <person name="Weisblat D.A."/>
            <person name="Putnam N.H."/>
            <person name="Rokhsar D.S."/>
        </authorList>
    </citation>
    <scope>NUCLEOTIDE SEQUENCE</scope>
</reference>
<dbReference type="PANTHER" id="PTHR12444">
    <property type="entry name" value="PROTEIN EFR3 HOMOLOG CMP44E"/>
    <property type="match status" value="1"/>
</dbReference>
<dbReference type="InterPro" id="IPR036188">
    <property type="entry name" value="FAD/NAD-bd_sf"/>
</dbReference>
<organism evidence="5 6">
    <name type="scientific">Helobdella robusta</name>
    <name type="common">Californian leech</name>
    <dbReference type="NCBI Taxonomy" id="6412"/>
    <lineage>
        <taxon>Eukaryota</taxon>
        <taxon>Metazoa</taxon>
        <taxon>Spiralia</taxon>
        <taxon>Lophotrochozoa</taxon>
        <taxon>Annelida</taxon>
        <taxon>Clitellata</taxon>
        <taxon>Hirudinea</taxon>
        <taxon>Rhynchobdellida</taxon>
        <taxon>Glossiphoniidae</taxon>
        <taxon>Helobdella</taxon>
    </lineage>
</organism>
<dbReference type="PRINTS" id="PR00420">
    <property type="entry name" value="RNGMNOXGNASE"/>
</dbReference>
<feature type="region of interest" description="Disordered" evidence="2">
    <location>
        <begin position="640"/>
        <end position="669"/>
    </location>
</feature>
<dbReference type="OrthoDB" id="19232at2759"/>
<dbReference type="InterPro" id="IPR013698">
    <property type="entry name" value="Squalene_epoxidase"/>
</dbReference>
<evidence type="ECO:0000313" key="5">
    <source>
        <dbReference type="EnsemblMetazoa" id="HelroP190477"/>
    </source>
</evidence>
<dbReference type="CTD" id="20211604"/>
<feature type="compositionally biased region" description="Polar residues" evidence="2">
    <location>
        <begin position="710"/>
        <end position="723"/>
    </location>
</feature>
<dbReference type="GO" id="GO:0005886">
    <property type="term" value="C:plasma membrane"/>
    <property type="evidence" value="ECO:0000318"/>
    <property type="project" value="GO_Central"/>
</dbReference>
<dbReference type="HOGENOM" id="CLU_278136_0_0_1"/>
<dbReference type="eggNOG" id="KOG1877">
    <property type="taxonomic scope" value="Eukaryota"/>
</dbReference>
<dbReference type="InterPro" id="IPR016024">
    <property type="entry name" value="ARM-type_fold"/>
</dbReference>
<evidence type="ECO:0000313" key="6">
    <source>
        <dbReference type="Proteomes" id="UP000015101"/>
    </source>
</evidence>
<dbReference type="SUPFAM" id="SSF51905">
    <property type="entry name" value="FAD/NAD(P)-binding domain"/>
    <property type="match status" value="1"/>
</dbReference>
<sequence>MTSCCRCCTAFQPRYKKLVDSIFPADPKDGLVKSNMDKLTFFAMKSPDKLDRIGEYLAQSYVFIAMEALDILLVTCHAQSLNLFVESFLKMVQKLLETCEPSLQTLATASFVKFANIEEDTPSYHRRYDFFVSHFSALCHTKESTTNDYIKLRVSGLQGLHGVIRKTVSDELQCNIWKPQHMDKIIPSLLFNMQETSRNSTLEPESPKDEENPAYVAETVFRDFVCRASYGNISSVIKPVLTHLDNHNLWVPNDFAVRCFKIIMYSVQASIVDVLSETVLISAGGSIGPSVLEVFNTLLRHLKISVDTTIRERQKANEERHFQEAIALVDLPTSGFANNLPDYQKIEIMMFVMGKVPLPSDKDKDASDVMLQTMLLKSLLKVATKYKTISVPNALPISFLDPLLKISLVQDPGIRRLVQEILHTLIDRHENLSKLRTVQIFSDIKATALVIKKPQKQDILFIKKNGSNIYWHLHENTCFLNNKVDNFESIYITMVLIYVEMGAEDVLVDLIRLALEIQNTALTGNIPVTHKCAMHALVAAFLSIVSLAADLSPLTKYISQVIQERKKNAPCYLPSVAFNRSNTSASYPSDSAMKESWLFNVDVISEKLKSQGFEVSKLNAALVSRPASVVIQDTSGSLSDIHSIIEPDSPSSTPGMGKVEADPEAEQSEKIRQQKIYESFRTGPFEEIVARSEAKNQKFQKRLNEILDSIGNSTETSSPSKFNLSHGGEDGEDEDPFLFKYELASKGNINHGVNDEVCNSKLLYNVHFFLLVAKKSTCNGFCVALNYDCDVVIVGSGVLGSALATVLSRDGRKVIVVERNLKQPDRIVGELLQPGGCKALNELGLGECLENIDAQQILGYVIHDHNEESLGLSFPTDHEDIRGAKAFVHGRVTYVEGVATKLIESGESGIVEGVMYKLKNGADQKISAKLVIVADGCFSRLRKNLVKEMPKLVSTFVGLELKNCDQIKPNFAEIVLTDPSPILIYKISSTTTRMLVDVRSQNLPKDIKTHLKDKLYHQLPEHLQEPFIRALEEGTIKSMPNNFLPPSPIFRKGAMALGDAMNMRHPITGGGMTVALSDAVMFTNLLRQIHDLSDYDSVLKLQKSLHYKRKTNHSFAVNVLSMALYELFAAENSNDDII</sequence>
<keyword evidence="6" id="KW-1185">Reference proteome</keyword>
<feature type="region of interest" description="Disordered" evidence="2">
    <location>
        <begin position="710"/>
        <end position="730"/>
    </location>
</feature>
<dbReference type="Pfam" id="PF08491">
    <property type="entry name" value="SE"/>
    <property type="match status" value="1"/>
</dbReference>
<dbReference type="SUPFAM" id="SSF48371">
    <property type="entry name" value="ARM repeat"/>
    <property type="match status" value="1"/>
</dbReference>
<protein>
    <recommendedName>
        <fullName evidence="3">Squalene epoxidase domain-containing protein</fullName>
    </recommendedName>
</protein>
<dbReference type="EMBL" id="KB095959">
    <property type="protein sequence ID" value="ESO09368.1"/>
    <property type="molecule type" value="Genomic_DNA"/>
</dbReference>
<dbReference type="GeneID" id="20211604"/>
<dbReference type="FunCoup" id="T1FS07">
    <property type="interactions" value="872"/>
</dbReference>
<comment type="similarity">
    <text evidence="1">Belongs to the EFR3 family.</text>
</comment>
<dbReference type="InParanoid" id="T1FS07"/>
<reference evidence="6" key="1">
    <citation type="submission" date="2012-12" db="EMBL/GenBank/DDBJ databases">
        <authorList>
            <person name="Hellsten U."/>
            <person name="Grimwood J."/>
            <person name="Chapman J.A."/>
            <person name="Shapiro H."/>
            <person name="Aerts A."/>
            <person name="Otillar R.P."/>
            <person name="Terry A.Y."/>
            <person name="Boore J.L."/>
            <person name="Simakov O."/>
            <person name="Marletaz F."/>
            <person name="Cho S.-J."/>
            <person name="Edsinger-Gonzales E."/>
            <person name="Havlak P."/>
            <person name="Kuo D.-H."/>
            <person name="Larsson T."/>
            <person name="Lv J."/>
            <person name="Arendt D."/>
            <person name="Savage R."/>
            <person name="Osoegawa K."/>
            <person name="de Jong P."/>
            <person name="Lindberg D.R."/>
            <person name="Seaver E.C."/>
            <person name="Weisblat D.A."/>
            <person name="Putnam N.H."/>
            <person name="Grigoriev I.V."/>
            <person name="Rokhsar D.S."/>
        </authorList>
    </citation>
    <scope>NUCLEOTIDE SEQUENCE</scope>
</reference>
<dbReference type="GO" id="GO:0050660">
    <property type="term" value="F:flavin adenine dinucleotide binding"/>
    <property type="evidence" value="ECO:0007669"/>
    <property type="project" value="InterPro"/>
</dbReference>
<evidence type="ECO:0000259" key="3">
    <source>
        <dbReference type="Pfam" id="PF08491"/>
    </source>
</evidence>
<name>T1FS07_HELRO</name>
<dbReference type="STRING" id="6412.T1FS07"/>
<dbReference type="Pfam" id="PF21052">
    <property type="entry name" value="EFR3_ARM"/>
    <property type="match status" value="1"/>
</dbReference>
<dbReference type="InterPro" id="IPR049152">
    <property type="entry name" value="EFR3-like_ARM"/>
</dbReference>
<gene>
    <name evidence="5" type="primary">20211604</name>
    <name evidence="4" type="ORF">HELRODRAFT_190477</name>
</gene>
<dbReference type="RefSeq" id="XP_009012461.1">
    <property type="nucleotide sequence ID" value="XM_009014213.1"/>
</dbReference>
<dbReference type="Proteomes" id="UP000015101">
    <property type="component" value="Unassembled WGS sequence"/>
</dbReference>